<dbReference type="EMBL" id="JACVVK020000040">
    <property type="protein sequence ID" value="KAK7500011.1"/>
    <property type="molecule type" value="Genomic_DNA"/>
</dbReference>
<proteinExistence type="predicted"/>
<evidence type="ECO:0000313" key="1">
    <source>
        <dbReference type="EMBL" id="KAK7500011.1"/>
    </source>
</evidence>
<protein>
    <submittedName>
        <fullName evidence="1">Uncharacterized protein</fullName>
    </submittedName>
</protein>
<organism evidence="1 2">
    <name type="scientific">Batillaria attramentaria</name>
    <dbReference type="NCBI Taxonomy" id="370345"/>
    <lineage>
        <taxon>Eukaryota</taxon>
        <taxon>Metazoa</taxon>
        <taxon>Spiralia</taxon>
        <taxon>Lophotrochozoa</taxon>
        <taxon>Mollusca</taxon>
        <taxon>Gastropoda</taxon>
        <taxon>Caenogastropoda</taxon>
        <taxon>Sorbeoconcha</taxon>
        <taxon>Cerithioidea</taxon>
        <taxon>Batillariidae</taxon>
        <taxon>Batillaria</taxon>
    </lineage>
</organism>
<gene>
    <name evidence="1" type="ORF">BaRGS_00008859</name>
</gene>
<comment type="caution">
    <text evidence="1">The sequence shown here is derived from an EMBL/GenBank/DDBJ whole genome shotgun (WGS) entry which is preliminary data.</text>
</comment>
<dbReference type="AlphaFoldDB" id="A0ABD0LL85"/>
<reference evidence="1 2" key="1">
    <citation type="journal article" date="2023" name="Sci. Data">
        <title>Genome assembly of the Korean intertidal mud-creeper Batillaria attramentaria.</title>
        <authorList>
            <person name="Patra A.K."/>
            <person name="Ho P.T."/>
            <person name="Jun S."/>
            <person name="Lee S.J."/>
            <person name="Kim Y."/>
            <person name="Won Y.J."/>
        </authorList>
    </citation>
    <scope>NUCLEOTIDE SEQUENCE [LARGE SCALE GENOMIC DNA]</scope>
    <source>
        <strain evidence="1">Wonlab-2016</strain>
    </source>
</reference>
<name>A0ABD0LL85_9CAEN</name>
<keyword evidence="2" id="KW-1185">Reference proteome</keyword>
<accession>A0ABD0LL85</accession>
<evidence type="ECO:0000313" key="2">
    <source>
        <dbReference type="Proteomes" id="UP001519460"/>
    </source>
</evidence>
<dbReference type="Proteomes" id="UP001519460">
    <property type="component" value="Unassembled WGS sequence"/>
</dbReference>
<sequence length="89" mass="9749">MVSVLKLVGSGENNLRGRVKLSDDLCGVYSPRPPQKTQKNLTDGSPAWFSSLLSLRVIHPGIRKKINFTKKMKLMGFAVSSGFASADRN</sequence>